<proteinExistence type="predicted"/>
<dbReference type="AlphaFoldDB" id="A0A6S7GB75"/>
<evidence type="ECO:0000313" key="2">
    <source>
        <dbReference type="EMBL" id="CAB3989005.1"/>
    </source>
</evidence>
<dbReference type="OrthoDB" id="5948939at2759"/>
<gene>
    <name evidence="2" type="ORF">PACLA_8A026186</name>
</gene>
<sequence length="168" mass="19288">MDQPTTSQNGNIVSHSSGNSQSTLSKSKASMPASSARQSWPGNYQSCKSSYQSTLSSRRNKGKSYFQPYKIKETWTHGQFCVVANKDQRKVPSTAYKQELREAGLGQKTVIFKNKRGEFRHIQEELFNRFSKLQQAGGFDLYRQIKLWQRPNLHKTSSKWLQNSVFVE</sequence>
<keyword evidence="3" id="KW-1185">Reference proteome</keyword>
<feature type="compositionally biased region" description="Polar residues" evidence="1">
    <location>
        <begin position="1"/>
        <end position="24"/>
    </location>
</feature>
<evidence type="ECO:0000313" key="3">
    <source>
        <dbReference type="Proteomes" id="UP001152795"/>
    </source>
</evidence>
<dbReference type="Proteomes" id="UP001152795">
    <property type="component" value="Unassembled WGS sequence"/>
</dbReference>
<feature type="region of interest" description="Disordered" evidence="1">
    <location>
        <begin position="1"/>
        <end position="45"/>
    </location>
</feature>
<name>A0A6S7GB75_PARCT</name>
<accession>A0A6S7GB75</accession>
<organism evidence="2 3">
    <name type="scientific">Paramuricea clavata</name>
    <name type="common">Red gorgonian</name>
    <name type="synonym">Violescent sea-whip</name>
    <dbReference type="NCBI Taxonomy" id="317549"/>
    <lineage>
        <taxon>Eukaryota</taxon>
        <taxon>Metazoa</taxon>
        <taxon>Cnidaria</taxon>
        <taxon>Anthozoa</taxon>
        <taxon>Octocorallia</taxon>
        <taxon>Malacalcyonacea</taxon>
        <taxon>Plexauridae</taxon>
        <taxon>Paramuricea</taxon>
    </lineage>
</organism>
<protein>
    <submittedName>
        <fullName evidence="2">Uncharacterized protein</fullName>
    </submittedName>
</protein>
<feature type="compositionally biased region" description="Low complexity" evidence="1">
    <location>
        <begin position="25"/>
        <end position="36"/>
    </location>
</feature>
<reference evidence="2" key="1">
    <citation type="submission" date="2020-04" db="EMBL/GenBank/DDBJ databases">
        <authorList>
            <person name="Alioto T."/>
            <person name="Alioto T."/>
            <person name="Gomez Garrido J."/>
        </authorList>
    </citation>
    <scope>NUCLEOTIDE SEQUENCE</scope>
    <source>
        <strain evidence="2">A484AB</strain>
    </source>
</reference>
<dbReference type="EMBL" id="CACRXK020001418">
    <property type="protein sequence ID" value="CAB3989005.1"/>
    <property type="molecule type" value="Genomic_DNA"/>
</dbReference>
<comment type="caution">
    <text evidence="2">The sequence shown here is derived from an EMBL/GenBank/DDBJ whole genome shotgun (WGS) entry which is preliminary data.</text>
</comment>
<evidence type="ECO:0000256" key="1">
    <source>
        <dbReference type="SAM" id="MobiDB-lite"/>
    </source>
</evidence>